<sequence>MVKRRIWLSVLLCCILAFTMLAGCASNETGSENNAAPTEDYSIKIGGSSTLAPIIAQCADSFTEEFKTWDKVDTSLPEEPIVIFVSTGGSGFGLKSAVDGTFDFGMVSKNLKDEEKEQFANGSITQLGSDVLIIGVNSENPVAQVKPDLTTEELVSIFSGKIKNWQELDPALPDRSIVVAVRDLGGGASEVFDAAVMKGTPISDEALQIPSMGALAGKIMDNKDTIGYVSSGLVNQNPDKITPISVDGIAPTLENINSGAYKIGRALLLVSKDKPDNMEQKFLDYLLSEKGLGVVEELGYVPVAR</sequence>
<dbReference type="GO" id="GO:0005886">
    <property type="term" value="C:plasma membrane"/>
    <property type="evidence" value="ECO:0007669"/>
    <property type="project" value="UniProtKB-SubCell"/>
</dbReference>
<dbReference type="AlphaFoldDB" id="A0A9D2WQK5"/>
<organism evidence="11 12">
    <name type="scientific">Sporotomaculum syntrophicum</name>
    <dbReference type="NCBI Taxonomy" id="182264"/>
    <lineage>
        <taxon>Bacteria</taxon>
        <taxon>Bacillati</taxon>
        <taxon>Bacillota</taxon>
        <taxon>Clostridia</taxon>
        <taxon>Eubacteriales</taxon>
        <taxon>Desulfallaceae</taxon>
        <taxon>Sporotomaculum</taxon>
    </lineage>
</organism>
<evidence type="ECO:0000313" key="11">
    <source>
        <dbReference type="EMBL" id="KAF1085538.1"/>
    </source>
</evidence>
<evidence type="ECO:0000256" key="9">
    <source>
        <dbReference type="SAM" id="SignalP"/>
    </source>
</evidence>
<keyword evidence="6 9" id="KW-0732">Signal</keyword>
<evidence type="ECO:0000256" key="6">
    <source>
        <dbReference type="ARBA" id="ARBA00022729"/>
    </source>
</evidence>
<dbReference type="Proteomes" id="UP000798488">
    <property type="component" value="Unassembled WGS sequence"/>
</dbReference>
<dbReference type="GO" id="GO:0006817">
    <property type="term" value="P:phosphate ion transport"/>
    <property type="evidence" value="ECO:0007669"/>
    <property type="project" value="UniProtKB-KW"/>
</dbReference>
<evidence type="ECO:0000256" key="8">
    <source>
        <dbReference type="ARBA" id="ARBA00023288"/>
    </source>
</evidence>
<dbReference type="EMBL" id="LSRS01000003">
    <property type="protein sequence ID" value="KAF1085538.1"/>
    <property type="molecule type" value="Genomic_DNA"/>
</dbReference>
<dbReference type="CDD" id="cd13653">
    <property type="entry name" value="PBP2_phosphate_like_1"/>
    <property type="match status" value="1"/>
</dbReference>
<feature type="chain" id="PRO_5039610635" evidence="9">
    <location>
        <begin position="23"/>
        <end position="305"/>
    </location>
</feature>
<proteinExistence type="inferred from homology"/>
<reference evidence="11" key="1">
    <citation type="submission" date="2016-02" db="EMBL/GenBank/DDBJ databases">
        <title>Draft Genome Sequence of Sporotomaculum syntrophicum Strain FB, a Syntrophic Benzoate Degrader.</title>
        <authorList>
            <person name="Nobu M.K."/>
            <person name="Narihiro T."/>
            <person name="Qiu Y.-L."/>
            <person name="Ohashi A."/>
            <person name="Liu W.-T."/>
            <person name="Yuji S."/>
        </authorList>
    </citation>
    <scope>NUCLEOTIDE SEQUENCE</scope>
    <source>
        <strain evidence="11">FB</strain>
    </source>
</reference>
<comment type="similarity">
    <text evidence="3">Belongs to the PstS family.</text>
</comment>
<comment type="function">
    <text evidence="1">Part of the ABC transporter complex PstSACB involved in phosphate import.</text>
</comment>
<accession>A0A9D2WQK5</accession>
<name>A0A9D2WQK5_9FIRM</name>
<keyword evidence="5" id="KW-0592">Phosphate transport</keyword>
<evidence type="ECO:0000256" key="1">
    <source>
        <dbReference type="ARBA" id="ARBA00002841"/>
    </source>
</evidence>
<evidence type="ECO:0000256" key="5">
    <source>
        <dbReference type="ARBA" id="ARBA00022592"/>
    </source>
</evidence>
<feature type="domain" description="PBP" evidence="10">
    <location>
        <begin position="35"/>
        <end position="289"/>
    </location>
</feature>
<dbReference type="PANTHER" id="PTHR30570">
    <property type="entry name" value="PERIPLASMIC PHOSPHATE BINDING COMPONENT OF PHOSPHATE ABC TRANSPORTER"/>
    <property type="match status" value="1"/>
</dbReference>
<protein>
    <submittedName>
        <fullName evidence="11">Phosphate-binding protein PstS</fullName>
    </submittedName>
</protein>
<keyword evidence="8" id="KW-0449">Lipoprotein</keyword>
<dbReference type="Gene3D" id="3.40.190.10">
    <property type="entry name" value="Periplasmic binding protein-like II"/>
    <property type="match status" value="2"/>
</dbReference>
<dbReference type="PROSITE" id="PS51257">
    <property type="entry name" value="PROKAR_LIPOPROTEIN"/>
    <property type="match status" value="1"/>
</dbReference>
<evidence type="ECO:0000256" key="4">
    <source>
        <dbReference type="ARBA" id="ARBA00011529"/>
    </source>
</evidence>
<feature type="signal peptide" evidence="9">
    <location>
        <begin position="1"/>
        <end position="22"/>
    </location>
</feature>
<dbReference type="InterPro" id="IPR024370">
    <property type="entry name" value="PBP_domain"/>
</dbReference>
<gene>
    <name evidence="11" type="primary">pstS</name>
    <name evidence="11" type="ORF">SPSYN_01681</name>
</gene>
<dbReference type="PANTHER" id="PTHR30570:SF1">
    <property type="entry name" value="PHOSPHATE-BINDING PROTEIN PSTS"/>
    <property type="match status" value="1"/>
</dbReference>
<keyword evidence="5" id="KW-0813">Transport</keyword>
<dbReference type="SUPFAM" id="SSF53850">
    <property type="entry name" value="Periplasmic binding protein-like II"/>
    <property type="match status" value="1"/>
</dbReference>
<evidence type="ECO:0000259" key="10">
    <source>
        <dbReference type="Pfam" id="PF12849"/>
    </source>
</evidence>
<evidence type="ECO:0000256" key="7">
    <source>
        <dbReference type="ARBA" id="ARBA00023139"/>
    </source>
</evidence>
<evidence type="ECO:0000256" key="2">
    <source>
        <dbReference type="ARBA" id="ARBA00004193"/>
    </source>
</evidence>
<keyword evidence="12" id="KW-1185">Reference proteome</keyword>
<keyword evidence="7" id="KW-0564">Palmitate</keyword>
<comment type="subunit">
    <text evidence="4">The complex is composed of two ATP-binding proteins (PstB), two transmembrane proteins (PstC and PstA) and a solute-binding protein (PstS).</text>
</comment>
<comment type="caution">
    <text evidence="11">The sequence shown here is derived from an EMBL/GenBank/DDBJ whole genome shotgun (WGS) entry which is preliminary data.</text>
</comment>
<dbReference type="InterPro" id="IPR050811">
    <property type="entry name" value="Phosphate_ABC_transporter"/>
</dbReference>
<dbReference type="Pfam" id="PF12849">
    <property type="entry name" value="PBP_like_2"/>
    <property type="match status" value="1"/>
</dbReference>
<evidence type="ECO:0000256" key="3">
    <source>
        <dbReference type="ARBA" id="ARBA00008725"/>
    </source>
</evidence>
<evidence type="ECO:0000313" key="12">
    <source>
        <dbReference type="Proteomes" id="UP000798488"/>
    </source>
</evidence>
<comment type="subcellular location">
    <subcellularLocation>
        <location evidence="2">Cell membrane</location>
        <topology evidence="2">Lipid-anchor</topology>
    </subcellularLocation>
</comment>